<keyword evidence="1" id="KW-1133">Transmembrane helix</keyword>
<keyword evidence="1" id="KW-0472">Membrane</keyword>
<evidence type="ECO:0000313" key="4">
    <source>
        <dbReference type="Proteomes" id="UP001597405"/>
    </source>
</evidence>
<evidence type="ECO:0000256" key="1">
    <source>
        <dbReference type="SAM" id="Phobius"/>
    </source>
</evidence>
<dbReference type="CDD" id="cd04179">
    <property type="entry name" value="DPM_DPG-synthase_like"/>
    <property type="match status" value="1"/>
</dbReference>
<gene>
    <name evidence="3" type="ORF">ACFSOZ_35130</name>
</gene>
<keyword evidence="4" id="KW-1185">Reference proteome</keyword>
<feature type="domain" description="Glycosyltransferase 2-like" evidence="2">
    <location>
        <begin position="8"/>
        <end position="166"/>
    </location>
</feature>
<evidence type="ECO:0000313" key="3">
    <source>
        <dbReference type="EMBL" id="MFD1987656.1"/>
    </source>
</evidence>
<accession>A0ABW4UMS9</accession>
<dbReference type="Proteomes" id="UP001597405">
    <property type="component" value="Unassembled WGS sequence"/>
</dbReference>
<dbReference type="PANTHER" id="PTHR48090:SF6">
    <property type="entry name" value="SLR5056 PROTEIN"/>
    <property type="match status" value="1"/>
</dbReference>
<proteinExistence type="predicted"/>
<feature type="transmembrane region" description="Helical" evidence="1">
    <location>
        <begin position="271"/>
        <end position="295"/>
    </location>
</feature>
<dbReference type="SUPFAM" id="SSF53448">
    <property type="entry name" value="Nucleotide-diphospho-sugar transferases"/>
    <property type="match status" value="1"/>
</dbReference>
<dbReference type="EMBL" id="JBHUGZ010000030">
    <property type="protein sequence ID" value="MFD1987656.1"/>
    <property type="molecule type" value="Genomic_DNA"/>
</dbReference>
<dbReference type="InterPro" id="IPR029044">
    <property type="entry name" value="Nucleotide-diphossugar_trans"/>
</dbReference>
<feature type="transmembrane region" description="Helical" evidence="1">
    <location>
        <begin position="235"/>
        <end position="259"/>
    </location>
</feature>
<evidence type="ECO:0000259" key="2">
    <source>
        <dbReference type="Pfam" id="PF00535"/>
    </source>
</evidence>
<protein>
    <submittedName>
        <fullName evidence="3">Glycosyltransferase family 2 protein</fullName>
    </submittedName>
</protein>
<name>A0ABW4UMS9_9HYPH</name>
<dbReference type="PANTHER" id="PTHR48090">
    <property type="entry name" value="UNDECAPRENYL-PHOSPHATE 4-DEOXY-4-FORMAMIDO-L-ARABINOSE TRANSFERASE-RELATED"/>
    <property type="match status" value="1"/>
</dbReference>
<dbReference type="RefSeq" id="WP_379105843.1">
    <property type="nucleotide sequence ID" value="NZ_JBHUGZ010000030.1"/>
</dbReference>
<dbReference type="InterPro" id="IPR050256">
    <property type="entry name" value="Glycosyltransferase_2"/>
</dbReference>
<comment type="caution">
    <text evidence="3">The sequence shown here is derived from an EMBL/GenBank/DDBJ whole genome shotgun (WGS) entry which is preliminary data.</text>
</comment>
<dbReference type="Gene3D" id="3.90.550.10">
    <property type="entry name" value="Spore Coat Polysaccharide Biosynthesis Protein SpsA, Chain A"/>
    <property type="match status" value="1"/>
</dbReference>
<dbReference type="InterPro" id="IPR001173">
    <property type="entry name" value="Glyco_trans_2-like"/>
</dbReference>
<organism evidence="3 4">
    <name type="scientific">Mesorhizobium newzealandense</name>
    <dbReference type="NCBI Taxonomy" id="1300302"/>
    <lineage>
        <taxon>Bacteria</taxon>
        <taxon>Pseudomonadati</taxon>
        <taxon>Pseudomonadota</taxon>
        <taxon>Alphaproteobacteria</taxon>
        <taxon>Hyphomicrobiales</taxon>
        <taxon>Phyllobacteriaceae</taxon>
        <taxon>Mesorhizobium</taxon>
    </lineage>
</organism>
<dbReference type="Pfam" id="PF00535">
    <property type="entry name" value="Glycos_transf_2"/>
    <property type="match status" value="1"/>
</dbReference>
<sequence length="339" mass="37249">MSKLIIQIPCLNEEGTLAVTLADLPRQVAGFDTVEWLVIDDGSTDRTVEVARENGVDHVVSLPHNQGLAKAFMTGIETALKLGADVIVNTDADNQYDASCIPDLVRPILEKKAQIVIGARPISEIEHFSPIKKFLQKLGSFVVKIASGTTVPDAPSGFRAIHRDAAIQLNVFNRYTYTLETIIQAGRRNIPITSIPIRVNGDLRPSRLVKSIPSYVRRSLITVVRIFVVYSPLRFFSVCAAVVATPGLIGIIRFLFHYWMGEGSGNIQSLVLSSALLALAGILAMSGVISELIAVNRQLLEEIRIRQLQQEYGGRARIRSFALEHKEPKFKKDNIGGAI</sequence>
<keyword evidence="1" id="KW-0812">Transmembrane</keyword>
<reference evidence="4" key="1">
    <citation type="journal article" date="2019" name="Int. J. Syst. Evol. Microbiol.">
        <title>The Global Catalogue of Microorganisms (GCM) 10K type strain sequencing project: providing services to taxonomists for standard genome sequencing and annotation.</title>
        <authorList>
            <consortium name="The Broad Institute Genomics Platform"/>
            <consortium name="The Broad Institute Genome Sequencing Center for Infectious Disease"/>
            <person name="Wu L."/>
            <person name="Ma J."/>
        </authorList>
    </citation>
    <scope>NUCLEOTIDE SEQUENCE [LARGE SCALE GENOMIC DNA]</scope>
    <source>
        <strain evidence="4">CGMCC 1.16225</strain>
    </source>
</reference>